<dbReference type="RefSeq" id="WP_039282365.1">
    <property type="nucleotide sequence ID" value="NZ_JTDI01000003.1"/>
</dbReference>
<dbReference type="STRING" id="1348853.LK12_08930"/>
<keyword evidence="7 13" id="KW-0406">Ion transport</keyword>
<comment type="caution">
    <text evidence="16">The sequence shown here is derived from an EMBL/GenBank/DDBJ whole genome shotgun (WGS) entry which is preliminary data.</text>
</comment>
<dbReference type="GO" id="GO:0005886">
    <property type="term" value="C:plasma membrane"/>
    <property type="evidence" value="ECO:0007669"/>
    <property type="project" value="UniProtKB-SubCell"/>
</dbReference>
<keyword evidence="8 13" id="KW-0472">Membrane</keyword>
<evidence type="ECO:0000256" key="12">
    <source>
        <dbReference type="ARBA" id="ARBA00037847"/>
    </source>
</evidence>
<evidence type="ECO:0000256" key="4">
    <source>
        <dbReference type="ARBA" id="ARBA00022692"/>
    </source>
</evidence>
<proteinExistence type="inferred from homology"/>
<feature type="transmembrane region" description="Helical" evidence="13">
    <location>
        <begin position="15"/>
        <end position="34"/>
    </location>
</feature>
<keyword evidence="5 13" id="KW-0375">Hydrogen ion transport</keyword>
<evidence type="ECO:0000256" key="10">
    <source>
        <dbReference type="ARBA" id="ARBA00025198"/>
    </source>
</evidence>
<keyword evidence="15" id="KW-0175">Coiled coil</keyword>
<protein>
    <recommendedName>
        <fullName evidence="13">ATP synthase subunit b</fullName>
    </recommendedName>
    <alternativeName>
        <fullName evidence="13">ATP synthase F(0) sector subunit b</fullName>
    </alternativeName>
    <alternativeName>
        <fullName evidence="13">ATPase subunit I</fullName>
    </alternativeName>
    <alternativeName>
        <fullName evidence="13">F-type ATPase subunit b</fullName>
        <shortName evidence="13">F-ATPase subunit b</shortName>
    </alternativeName>
</protein>
<dbReference type="InterPro" id="IPR050059">
    <property type="entry name" value="ATP_synthase_B_chain"/>
</dbReference>
<dbReference type="PANTHER" id="PTHR33445:SF1">
    <property type="entry name" value="ATP SYNTHASE SUBUNIT B"/>
    <property type="match status" value="1"/>
</dbReference>
<keyword evidence="6 13" id="KW-1133">Transmembrane helix</keyword>
<dbReference type="AlphaFoldDB" id="A0A0B1ZPD4"/>
<dbReference type="GO" id="GO:0046933">
    <property type="term" value="F:proton-transporting ATP synthase activity, rotational mechanism"/>
    <property type="evidence" value="ECO:0007669"/>
    <property type="project" value="UniProtKB-UniRule"/>
</dbReference>
<evidence type="ECO:0000256" key="8">
    <source>
        <dbReference type="ARBA" id="ARBA00023136"/>
    </source>
</evidence>
<dbReference type="Pfam" id="PF00430">
    <property type="entry name" value="ATP-synt_B"/>
    <property type="match status" value="1"/>
</dbReference>
<evidence type="ECO:0000256" key="15">
    <source>
        <dbReference type="SAM" id="Coils"/>
    </source>
</evidence>
<dbReference type="CDD" id="cd06503">
    <property type="entry name" value="ATP-synt_Fo_b"/>
    <property type="match status" value="1"/>
</dbReference>
<keyword evidence="17" id="KW-1185">Reference proteome</keyword>
<dbReference type="OrthoDB" id="9805716at2"/>
<keyword evidence="4 13" id="KW-0812">Transmembrane</keyword>
<feature type="coiled-coil region" evidence="15">
    <location>
        <begin position="52"/>
        <end position="130"/>
    </location>
</feature>
<evidence type="ECO:0000256" key="9">
    <source>
        <dbReference type="ARBA" id="ARBA00023310"/>
    </source>
</evidence>
<accession>A0A0B1ZPD4</accession>
<evidence type="ECO:0000256" key="7">
    <source>
        <dbReference type="ARBA" id="ARBA00023065"/>
    </source>
</evidence>
<sequence>MPQIAQLAATYSSQIFWLLIFFGFTFFAVGRGMVPKVMDTVAQRDKQIADDLLAAERARKQADEEEDAWRQRENANRAQAQALIAEARSKAAAATEERLAAAQVLIDSKLAEAENRIAEARNSAAAEIEDVAADATRDIVSRVAGLSLDDSAVRSAVKENLVHG</sequence>
<evidence type="ECO:0000313" key="16">
    <source>
        <dbReference type="EMBL" id="KHK91042.1"/>
    </source>
</evidence>
<evidence type="ECO:0000256" key="6">
    <source>
        <dbReference type="ARBA" id="ARBA00022989"/>
    </source>
</evidence>
<dbReference type="InterPro" id="IPR002146">
    <property type="entry name" value="ATP_synth_b/b'su_bac/chlpt"/>
</dbReference>
<evidence type="ECO:0000256" key="11">
    <source>
        <dbReference type="ARBA" id="ARBA00025614"/>
    </source>
</evidence>
<dbReference type="Proteomes" id="UP000031057">
    <property type="component" value="Unassembled WGS sequence"/>
</dbReference>
<evidence type="ECO:0000256" key="14">
    <source>
        <dbReference type="RuleBase" id="RU003848"/>
    </source>
</evidence>
<dbReference type="GO" id="GO:0045259">
    <property type="term" value="C:proton-transporting ATP synthase complex"/>
    <property type="evidence" value="ECO:0007669"/>
    <property type="project" value="UniProtKB-KW"/>
</dbReference>
<keyword evidence="13" id="KW-1003">Cell membrane</keyword>
<dbReference type="GO" id="GO:0046961">
    <property type="term" value="F:proton-transporting ATPase activity, rotational mechanism"/>
    <property type="evidence" value="ECO:0007669"/>
    <property type="project" value="TreeGrafter"/>
</dbReference>
<comment type="subunit">
    <text evidence="13">F-type ATPases have 2 components, F(1) - the catalytic core - and F(0) - the membrane proton channel. F(1) has five subunits: alpha(3), beta(3), gamma(1), delta(1), epsilon(1). F(0) has three main subunits: a(1), b(2) and c(10-14). The alpha and beta chains form an alternating ring which encloses part of the gamma chain. F(1) is attached to F(0) by a central stalk formed by the gamma and epsilon chains, while a peripheral stalk is formed by the delta and b chains.</text>
</comment>
<dbReference type="HAMAP" id="MF_01398">
    <property type="entry name" value="ATP_synth_b_bprime"/>
    <property type="match status" value="1"/>
</dbReference>
<keyword evidence="9 13" id="KW-0066">ATP synthesis</keyword>
<evidence type="ECO:0000256" key="1">
    <source>
        <dbReference type="ARBA" id="ARBA00005513"/>
    </source>
</evidence>
<gene>
    <name evidence="13" type="primary">atpF</name>
    <name evidence="16" type="ORF">LK12_08930</name>
</gene>
<comment type="function">
    <text evidence="11">Component of the F(0) channel, it forms part of the peripheral stalk, linking F(1) to F(0). The b'-subunit is a diverged and duplicated form of b found in plants and photosynthetic bacteria.</text>
</comment>
<evidence type="ECO:0000256" key="13">
    <source>
        <dbReference type="HAMAP-Rule" id="MF_01398"/>
    </source>
</evidence>
<name>A0A0B1ZPD4_9SPHN</name>
<evidence type="ECO:0000256" key="3">
    <source>
        <dbReference type="ARBA" id="ARBA00022547"/>
    </source>
</evidence>
<evidence type="ECO:0000256" key="2">
    <source>
        <dbReference type="ARBA" id="ARBA00022448"/>
    </source>
</evidence>
<dbReference type="GO" id="GO:0012505">
    <property type="term" value="C:endomembrane system"/>
    <property type="evidence" value="ECO:0007669"/>
    <property type="project" value="UniProtKB-SubCell"/>
</dbReference>
<comment type="function">
    <text evidence="10 13">F(1)F(0) ATP synthase produces ATP from ADP in the presence of a proton or sodium gradient. F-type ATPases consist of two structural domains, F(1) containing the extramembraneous catalytic core and F(0) containing the membrane proton channel, linked together by a central stalk and a peripheral stalk. During catalysis, ATP synthesis in the catalytic domain of F(1) is coupled via a rotary mechanism of the central stalk subunits to proton translocation.</text>
</comment>
<keyword evidence="2 13" id="KW-0813">Transport</keyword>
<evidence type="ECO:0000256" key="5">
    <source>
        <dbReference type="ARBA" id="ARBA00022781"/>
    </source>
</evidence>
<dbReference type="EMBL" id="JTDI01000003">
    <property type="protein sequence ID" value="KHK91042.1"/>
    <property type="molecule type" value="Genomic_DNA"/>
</dbReference>
<reference evidence="16 17" key="1">
    <citation type="submission" date="2014-10" db="EMBL/GenBank/DDBJ databases">
        <title>Genome sequence of Novosphingobium malaysiense MUSC 273(T).</title>
        <authorList>
            <person name="Lee L.-H."/>
        </authorList>
    </citation>
    <scope>NUCLEOTIDE SEQUENCE [LARGE SCALE GENOMIC DNA]</scope>
    <source>
        <strain evidence="16 17">MUSC 273</strain>
    </source>
</reference>
<dbReference type="PANTHER" id="PTHR33445">
    <property type="entry name" value="ATP SYNTHASE SUBUNIT B', CHLOROPLASTIC"/>
    <property type="match status" value="1"/>
</dbReference>
<evidence type="ECO:0000313" key="17">
    <source>
        <dbReference type="Proteomes" id="UP000031057"/>
    </source>
</evidence>
<comment type="subcellular location">
    <subcellularLocation>
        <location evidence="13">Cell membrane</location>
        <topology evidence="13">Single-pass membrane protein</topology>
    </subcellularLocation>
    <subcellularLocation>
        <location evidence="12">Endomembrane system</location>
        <topology evidence="12">Single-pass membrane protein</topology>
    </subcellularLocation>
</comment>
<comment type="similarity">
    <text evidence="1 13 14">Belongs to the ATPase B chain family.</text>
</comment>
<organism evidence="16 17">
    <name type="scientific">Novosphingobium malaysiense</name>
    <dbReference type="NCBI Taxonomy" id="1348853"/>
    <lineage>
        <taxon>Bacteria</taxon>
        <taxon>Pseudomonadati</taxon>
        <taxon>Pseudomonadota</taxon>
        <taxon>Alphaproteobacteria</taxon>
        <taxon>Sphingomonadales</taxon>
        <taxon>Sphingomonadaceae</taxon>
        <taxon>Novosphingobium</taxon>
    </lineage>
</organism>
<keyword evidence="3 13" id="KW-0138">CF(0)</keyword>